<sequence>MPNKKTVALTEEQYKSIIKIIKEGFTVDGKIFKINNRIATILVLEANLGLRIGDVLALTLNSIIRDGYRYRLNIIEDKTDKRRTFTVPVDIYNYIKMYCLENSIRSSAIIFDITERAIQKQLKLACDYLGYENISTHSFRKYFATQIYVNNNYNIALVRQLLQHSNTSITQKYIGISTQEVENALLNHIKLL</sequence>
<evidence type="ECO:0000256" key="1">
    <source>
        <dbReference type="ARBA" id="ARBA00023172"/>
    </source>
</evidence>
<dbReference type="Gene3D" id="1.10.443.10">
    <property type="entry name" value="Intergrase catalytic core"/>
    <property type="match status" value="1"/>
</dbReference>
<dbReference type="Proteomes" id="UP000342249">
    <property type="component" value="Unassembled WGS sequence"/>
</dbReference>
<gene>
    <name evidence="3" type="ORF">E4V82_22795</name>
</gene>
<dbReference type="PROSITE" id="PS51898">
    <property type="entry name" value="TYR_RECOMBINASE"/>
    <property type="match status" value="1"/>
</dbReference>
<dbReference type="AlphaFoldDB" id="A0A5N7J820"/>
<keyword evidence="1" id="KW-0233">DNA recombination</keyword>
<reference evidence="3 4" key="1">
    <citation type="journal article" date="2019" name="Lett. Appl. Microbiol.">
        <title>A case of 'blown pack' spoilage of vacuum-packaged pork likely associated with Clostridium estertheticum in Canada.</title>
        <authorList>
            <person name="Zhang P."/>
            <person name="Ward P."/>
            <person name="McMullen L.M."/>
            <person name="Yang X."/>
        </authorList>
    </citation>
    <scope>NUCLEOTIDE SEQUENCE [LARGE SCALE GENOMIC DNA]</scope>
    <source>
        <strain evidence="3 4">MA19</strain>
    </source>
</reference>
<evidence type="ECO:0000313" key="4">
    <source>
        <dbReference type="Proteomes" id="UP000342249"/>
    </source>
</evidence>
<evidence type="ECO:0000313" key="3">
    <source>
        <dbReference type="EMBL" id="MPQ64894.1"/>
    </source>
</evidence>
<dbReference type="SUPFAM" id="SSF56349">
    <property type="entry name" value="DNA breaking-rejoining enzymes"/>
    <property type="match status" value="1"/>
</dbReference>
<feature type="domain" description="Tyr recombinase" evidence="2">
    <location>
        <begin position="4"/>
        <end position="186"/>
    </location>
</feature>
<evidence type="ECO:0000259" key="2">
    <source>
        <dbReference type="PROSITE" id="PS51898"/>
    </source>
</evidence>
<name>A0A5N7J820_9CLOT</name>
<dbReference type="EMBL" id="SPSF01000056">
    <property type="protein sequence ID" value="MPQ64894.1"/>
    <property type="molecule type" value="Genomic_DNA"/>
</dbReference>
<dbReference type="InterPro" id="IPR011010">
    <property type="entry name" value="DNA_brk_join_enz"/>
</dbReference>
<dbReference type="GO" id="GO:0006310">
    <property type="term" value="P:DNA recombination"/>
    <property type="evidence" value="ECO:0007669"/>
    <property type="project" value="UniProtKB-KW"/>
</dbReference>
<dbReference type="InterPro" id="IPR002104">
    <property type="entry name" value="Integrase_catalytic"/>
</dbReference>
<organism evidence="3 4">
    <name type="scientific">Clostridium estertheticum</name>
    <dbReference type="NCBI Taxonomy" id="238834"/>
    <lineage>
        <taxon>Bacteria</taxon>
        <taxon>Bacillati</taxon>
        <taxon>Bacillota</taxon>
        <taxon>Clostridia</taxon>
        <taxon>Eubacteriales</taxon>
        <taxon>Clostridiaceae</taxon>
        <taxon>Clostridium</taxon>
    </lineage>
</organism>
<dbReference type="RefSeq" id="WP_152754032.1">
    <property type="nucleotide sequence ID" value="NZ_CP086238.1"/>
</dbReference>
<dbReference type="GO" id="GO:0003677">
    <property type="term" value="F:DNA binding"/>
    <property type="evidence" value="ECO:0007669"/>
    <property type="project" value="InterPro"/>
</dbReference>
<proteinExistence type="predicted"/>
<dbReference type="PANTHER" id="PTHR30349">
    <property type="entry name" value="PHAGE INTEGRASE-RELATED"/>
    <property type="match status" value="1"/>
</dbReference>
<dbReference type="PANTHER" id="PTHR30349:SF82">
    <property type="entry name" value="INTEGRASE_RECOMBINASE YOEC-RELATED"/>
    <property type="match status" value="1"/>
</dbReference>
<accession>A0A5N7J820</accession>
<protein>
    <submittedName>
        <fullName evidence="3">Integrase</fullName>
    </submittedName>
</protein>
<comment type="caution">
    <text evidence="3">The sequence shown here is derived from an EMBL/GenBank/DDBJ whole genome shotgun (WGS) entry which is preliminary data.</text>
</comment>
<dbReference type="InterPro" id="IPR013762">
    <property type="entry name" value="Integrase-like_cat_sf"/>
</dbReference>
<dbReference type="Pfam" id="PF00589">
    <property type="entry name" value="Phage_integrase"/>
    <property type="match status" value="1"/>
</dbReference>
<dbReference type="InterPro" id="IPR050090">
    <property type="entry name" value="Tyrosine_recombinase_XerCD"/>
</dbReference>
<dbReference type="GO" id="GO:0015074">
    <property type="term" value="P:DNA integration"/>
    <property type="evidence" value="ECO:0007669"/>
    <property type="project" value="InterPro"/>
</dbReference>